<dbReference type="PANTHER" id="PTHR13275">
    <property type="entry name" value="YL-1 PROTEIN TRANSCRIPTION FACTOR-LIKE 1"/>
    <property type="match status" value="1"/>
</dbReference>
<dbReference type="InterPro" id="IPR046757">
    <property type="entry name" value="YL1_N"/>
</dbReference>
<dbReference type="GeneID" id="27687176"/>
<dbReference type="STRING" id="645134.A0A0L0HLE8"/>
<evidence type="ECO:0000313" key="5">
    <source>
        <dbReference type="Proteomes" id="UP000053201"/>
    </source>
</evidence>
<dbReference type="AlphaFoldDB" id="A0A0L0HLE8"/>
<organism evidence="4 5">
    <name type="scientific">Spizellomyces punctatus (strain DAOM BR117)</name>
    <dbReference type="NCBI Taxonomy" id="645134"/>
    <lineage>
        <taxon>Eukaryota</taxon>
        <taxon>Fungi</taxon>
        <taxon>Fungi incertae sedis</taxon>
        <taxon>Chytridiomycota</taxon>
        <taxon>Chytridiomycota incertae sedis</taxon>
        <taxon>Chytridiomycetes</taxon>
        <taxon>Spizellomycetales</taxon>
        <taxon>Spizellomycetaceae</taxon>
        <taxon>Spizellomyces</taxon>
    </lineage>
</organism>
<feature type="region of interest" description="Disordered" evidence="2">
    <location>
        <begin position="45"/>
        <end position="134"/>
    </location>
</feature>
<evidence type="ECO:0000256" key="1">
    <source>
        <dbReference type="ARBA" id="ARBA00006832"/>
    </source>
</evidence>
<dbReference type="SMART" id="SM00993">
    <property type="entry name" value="YL1_C"/>
    <property type="match status" value="1"/>
</dbReference>
<dbReference type="OrthoDB" id="78296at2759"/>
<reference evidence="4 5" key="1">
    <citation type="submission" date="2009-08" db="EMBL/GenBank/DDBJ databases">
        <title>The Genome Sequence of Spizellomyces punctatus strain DAOM BR117.</title>
        <authorList>
            <consortium name="The Broad Institute Genome Sequencing Platform"/>
            <person name="Russ C."/>
            <person name="Cuomo C."/>
            <person name="Shea T."/>
            <person name="Young S.K."/>
            <person name="Zeng Q."/>
            <person name="Koehrsen M."/>
            <person name="Haas B."/>
            <person name="Borodovsky M."/>
            <person name="Guigo R."/>
            <person name="Alvarado L."/>
            <person name="Berlin A."/>
            <person name="Bochicchio J."/>
            <person name="Borenstein D."/>
            <person name="Chapman S."/>
            <person name="Chen Z."/>
            <person name="Engels R."/>
            <person name="Freedman E."/>
            <person name="Gellesch M."/>
            <person name="Goldberg J."/>
            <person name="Griggs A."/>
            <person name="Gujja S."/>
            <person name="Heiman D."/>
            <person name="Hepburn T."/>
            <person name="Howarth C."/>
            <person name="Jen D."/>
            <person name="Larson L."/>
            <person name="Lewis B."/>
            <person name="Mehta T."/>
            <person name="Park D."/>
            <person name="Pearson M."/>
            <person name="Roberts A."/>
            <person name="Saif S."/>
            <person name="Shenoy N."/>
            <person name="Sisk P."/>
            <person name="Stolte C."/>
            <person name="Sykes S."/>
            <person name="Thomson T."/>
            <person name="Walk T."/>
            <person name="White J."/>
            <person name="Yandava C."/>
            <person name="Burger G."/>
            <person name="Gray M.W."/>
            <person name="Holland P.W.H."/>
            <person name="King N."/>
            <person name="Lang F.B.F."/>
            <person name="Roger A.J."/>
            <person name="Ruiz-Trillo I."/>
            <person name="Lander E."/>
            <person name="Nusbaum C."/>
        </authorList>
    </citation>
    <scope>NUCLEOTIDE SEQUENCE [LARGE SCALE GENOMIC DNA]</scope>
    <source>
        <strain evidence="4 5">DAOM BR117</strain>
    </source>
</reference>
<protein>
    <recommendedName>
        <fullName evidence="3">Vps72/YL1 C-terminal domain-containing protein</fullName>
    </recommendedName>
</protein>
<proteinExistence type="inferred from homology"/>
<dbReference type="Proteomes" id="UP000053201">
    <property type="component" value="Unassembled WGS sequence"/>
</dbReference>
<feature type="compositionally biased region" description="Polar residues" evidence="2">
    <location>
        <begin position="99"/>
        <end position="119"/>
    </location>
</feature>
<name>A0A0L0HLE8_SPIPD</name>
<dbReference type="OMA" id="GNIKEHR"/>
<feature type="domain" description="Vps72/YL1 C-terminal" evidence="3">
    <location>
        <begin position="337"/>
        <end position="366"/>
    </location>
</feature>
<feature type="region of interest" description="Disordered" evidence="2">
    <location>
        <begin position="407"/>
        <end position="436"/>
    </location>
</feature>
<evidence type="ECO:0000259" key="3">
    <source>
        <dbReference type="SMART" id="SM00993"/>
    </source>
</evidence>
<feature type="compositionally biased region" description="Basic and acidic residues" evidence="2">
    <location>
        <begin position="272"/>
        <end position="299"/>
    </location>
</feature>
<dbReference type="EMBL" id="KQ257454">
    <property type="protein sequence ID" value="KND01883.1"/>
    <property type="molecule type" value="Genomic_DNA"/>
</dbReference>
<accession>A0A0L0HLE8</accession>
<dbReference type="PANTHER" id="PTHR13275:SF4">
    <property type="entry name" value="VACUOLAR PROTEIN SORTING-ASSOCIATED PROTEIN 72 HOMOLOG"/>
    <property type="match status" value="1"/>
</dbReference>
<dbReference type="RefSeq" id="XP_016609922.1">
    <property type="nucleotide sequence ID" value="XM_016751933.1"/>
</dbReference>
<feature type="compositionally biased region" description="Polar residues" evidence="2">
    <location>
        <begin position="498"/>
        <end position="508"/>
    </location>
</feature>
<dbReference type="GO" id="GO:0005634">
    <property type="term" value="C:nucleus"/>
    <property type="evidence" value="ECO:0007669"/>
    <property type="project" value="TreeGrafter"/>
</dbReference>
<feature type="region of interest" description="Disordered" evidence="2">
    <location>
        <begin position="486"/>
        <end position="556"/>
    </location>
</feature>
<evidence type="ECO:0000256" key="2">
    <source>
        <dbReference type="SAM" id="MobiDB-lite"/>
    </source>
</evidence>
<dbReference type="Pfam" id="PF05764">
    <property type="entry name" value="YL1"/>
    <property type="match status" value="1"/>
</dbReference>
<dbReference type="Pfam" id="PF08265">
    <property type="entry name" value="YL1_C"/>
    <property type="match status" value="1"/>
</dbReference>
<feature type="region of interest" description="Disordered" evidence="2">
    <location>
        <begin position="244"/>
        <end position="302"/>
    </location>
</feature>
<evidence type="ECO:0000313" key="4">
    <source>
        <dbReference type="EMBL" id="KND01883.1"/>
    </source>
</evidence>
<sequence length="556" mass="61978">MSLSATRERRANAGNRMHSLVLQQQDSLFEEDVLDDVEEYIVEEQEDVFDEDFGSTDEEDAVDEEAIVHAEEKATRQKRRKVVTSISTRSKRSAGETLRTVSSSLQTSSNAAQSPATPSRETREKKRSAREVLQTPLLRSVRQSNRSSTVASKRQLQQKLLEDQKRRALLPQRPRMVDVEMTQQEKLAEAKETERLNLASLQNIIQMEEENRRKRAQTVAERVGPVIRFRSFRVKLVEEVSSEAKECATSSTGTKDSYEREGDSLDVTGVHITDDNLRGLEDNSDREQLPQHTRMDVGEGPKQPLERFGACNLMIFERFDHDPFEAWADRPQYPVKATCPFTGLPARYRDPRTSIPYATKGAYKTLQRVLNQEYAWSPVLRAYMHAFNAKVPQTVPNKWFESTLGVAVEREEKPKPKKPPAKPDQGHGTDSVFPHNQVSRPSPALGVMSGTQIPVFNPVMSLTPGIPAPGLIPATDHFRRTQLSELSPAAPPVPVTQPSPATGLTSDTHLAKPSPVIVLTSEEPTKGPAYNAAVGQPKPYDSDSGVGDAEVINVDV</sequence>
<gene>
    <name evidence="4" type="ORF">SPPG_03671</name>
</gene>
<comment type="similarity">
    <text evidence="1">Belongs to the VPS72/YL1 family.</text>
</comment>
<feature type="compositionally biased region" description="Basic and acidic residues" evidence="2">
    <location>
        <begin position="66"/>
        <end position="75"/>
    </location>
</feature>
<dbReference type="VEuPathDB" id="FungiDB:SPPG_03671"/>
<dbReference type="eggNOG" id="KOG2897">
    <property type="taxonomic scope" value="Eukaryota"/>
</dbReference>
<dbReference type="InParanoid" id="A0A0L0HLE8"/>
<keyword evidence="5" id="KW-1185">Reference proteome</keyword>
<dbReference type="FunCoup" id="A0A0L0HLE8">
    <property type="interactions" value="441"/>
</dbReference>
<feature type="compositionally biased region" description="Acidic residues" evidence="2">
    <location>
        <begin position="45"/>
        <end position="65"/>
    </location>
</feature>
<dbReference type="InterPro" id="IPR013272">
    <property type="entry name" value="Vps72/YL1_C"/>
</dbReference>